<keyword evidence="3" id="KW-1185">Reference proteome</keyword>
<feature type="domain" description="DUF7708" evidence="1">
    <location>
        <begin position="55"/>
        <end position="196"/>
    </location>
</feature>
<dbReference type="AlphaFoldDB" id="A0A9P8CDB6"/>
<dbReference type="OrthoDB" id="4840035at2759"/>
<evidence type="ECO:0000313" key="3">
    <source>
        <dbReference type="Proteomes" id="UP000887226"/>
    </source>
</evidence>
<organism evidence="2 3">
    <name type="scientific">Calycina marina</name>
    <dbReference type="NCBI Taxonomy" id="1763456"/>
    <lineage>
        <taxon>Eukaryota</taxon>
        <taxon>Fungi</taxon>
        <taxon>Dikarya</taxon>
        <taxon>Ascomycota</taxon>
        <taxon>Pezizomycotina</taxon>
        <taxon>Leotiomycetes</taxon>
        <taxon>Helotiales</taxon>
        <taxon>Pezizellaceae</taxon>
        <taxon>Calycina</taxon>
    </lineage>
</organism>
<gene>
    <name evidence="2" type="ORF">BJ878DRAFT_162933</name>
</gene>
<accession>A0A9P8CDB6</accession>
<evidence type="ECO:0000313" key="2">
    <source>
        <dbReference type="EMBL" id="KAG9242577.1"/>
    </source>
</evidence>
<sequence length="542" mass="62131">MPKHKVMSAKIEASQDGCSEKDTYSAIEGVRDAVVFAKQEWERKPRLLNGRAQACFEKCCTTMNNHINVLSLLPLDNEYFSVLCGGIKLIIKASVNHKKVAEDFGDAIERVNSELEDCMDVCELQLTELSKLVAQLYGLIFHFLTCAMKWYKSRSIRKLLDSFNESFSDTFTPILEAIDYLKARIFRKVSYKSQAQIQKIGLSVTEILSYLREGEREKQEKRIARKKRYVTGADLNGYFDRLYERLAGDLGIQMLEANREADIYDSVDERQFVVMKDTLVAGKANRRRKSLKGMTSSKLYKRHDLQVWSRGLESHTTSMIDFLEPQSLRIDKQVANALEDWMKGTTPKTLCVCEPESSKLIAAAVAMRALEVGMPALCFFCDCTPELPMSPESRNAFYESMVVNLMYSLIRQLIDLLPNRFETKLEFTRSTFAKLDGAFDTWPRAKQVLDKLMKLAPQGMLAVIDGLDQLDLPEYHDCVEDILEILLRYTDQEHNKKRALKILLTTKESCSMIENCTTIDVISPRAAKPKHRYQNRRFLDLS</sequence>
<reference evidence="2" key="1">
    <citation type="journal article" date="2021" name="IMA Fungus">
        <title>Genomic characterization of three marine fungi, including Emericellopsis atlantica sp. nov. with signatures of a generalist lifestyle and marine biomass degradation.</title>
        <authorList>
            <person name="Hagestad O.C."/>
            <person name="Hou L."/>
            <person name="Andersen J.H."/>
            <person name="Hansen E.H."/>
            <person name="Altermark B."/>
            <person name="Li C."/>
            <person name="Kuhnert E."/>
            <person name="Cox R.J."/>
            <person name="Crous P.W."/>
            <person name="Spatafora J.W."/>
            <person name="Lail K."/>
            <person name="Amirebrahimi M."/>
            <person name="Lipzen A."/>
            <person name="Pangilinan J."/>
            <person name="Andreopoulos W."/>
            <person name="Hayes R.D."/>
            <person name="Ng V."/>
            <person name="Grigoriev I.V."/>
            <person name="Jackson S.A."/>
            <person name="Sutton T.D.S."/>
            <person name="Dobson A.D.W."/>
            <person name="Rama T."/>
        </authorList>
    </citation>
    <scope>NUCLEOTIDE SEQUENCE</scope>
    <source>
        <strain evidence="2">TRa3180A</strain>
    </source>
</reference>
<name>A0A9P8CDB6_9HELO</name>
<dbReference type="EMBL" id="MU254058">
    <property type="protein sequence ID" value="KAG9242577.1"/>
    <property type="molecule type" value="Genomic_DNA"/>
</dbReference>
<protein>
    <recommendedName>
        <fullName evidence="1">DUF7708 domain-containing protein</fullName>
    </recommendedName>
</protein>
<evidence type="ECO:0000259" key="1">
    <source>
        <dbReference type="Pfam" id="PF24809"/>
    </source>
</evidence>
<proteinExistence type="predicted"/>
<comment type="caution">
    <text evidence="2">The sequence shown here is derived from an EMBL/GenBank/DDBJ whole genome shotgun (WGS) entry which is preliminary data.</text>
</comment>
<dbReference type="Pfam" id="PF24809">
    <property type="entry name" value="DUF7708"/>
    <property type="match status" value="1"/>
</dbReference>
<dbReference type="InterPro" id="IPR056125">
    <property type="entry name" value="DUF7708"/>
</dbReference>
<dbReference type="Proteomes" id="UP000887226">
    <property type="component" value="Unassembled WGS sequence"/>
</dbReference>